<evidence type="ECO:0000313" key="7">
    <source>
        <dbReference type="EMBL" id="GEC85739.1"/>
    </source>
</evidence>
<keyword evidence="8" id="KW-1185">Reference proteome</keyword>
<organism evidence="6 8">
    <name type="scientific">Corynebacterium variabile</name>
    <dbReference type="NCBI Taxonomy" id="1727"/>
    <lineage>
        <taxon>Bacteria</taxon>
        <taxon>Bacillati</taxon>
        <taxon>Actinomycetota</taxon>
        <taxon>Actinomycetes</taxon>
        <taxon>Mycobacteriales</taxon>
        <taxon>Corynebacteriaceae</taxon>
        <taxon>Corynebacterium</taxon>
    </lineage>
</organism>
<accession>A0A0X2NKD9</accession>
<dbReference type="CDD" id="cd04690">
    <property type="entry name" value="NUDIX_Hydrolase"/>
    <property type="match status" value="1"/>
</dbReference>
<evidence type="ECO:0000256" key="1">
    <source>
        <dbReference type="ARBA" id="ARBA00001946"/>
    </source>
</evidence>
<dbReference type="EMBL" id="BJNT01000007">
    <property type="protein sequence ID" value="GEC85739.1"/>
    <property type="molecule type" value="Genomic_DNA"/>
</dbReference>
<sequence>MSTEIRVSAVAFLRHDGEHRTEVLTVRKRGTELFQFPGGKPEQGESPVDAAVREVHEETGVLLTVASLRPLGRYHAPAANEDGHTVVADVFTTVWTGGTPPPASEIAENRWAPLGTPEVTPDDAAHPLAPLMFRVFPAIAAGIPDLR</sequence>
<evidence type="ECO:0000313" key="8">
    <source>
        <dbReference type="Proteomes" id="UP000182498"/>
    </source>
</evidence>
<dbReference type="Pfam" id="PF00293">
    <property type="entry name" value="NUDIX"/>
    <property type="match status" value="1"/>
</dbReference>
<comment type="cofactor">
    <cofactor evidence="1">
        <name>Mg(2+)</name>
        <dbReference type="ChEBI" id="CHEBI:18420"/>
    </cofactor>
</comment>
<reference evidence="6" key="1">
    <citation type="submission" date="2015-11" db="EMBL/GenBank/DDBJ databases">
        <authorList>
            <person name="Zhang Y."/>
            <person name="Guo Z."/>
        </authorList>
    </citation>
    <scope>NUCLEOTIDE SEQUENCE [LARGE SCALE GENOMIC DNA]</scope>
    <source>
        <strain evidence="6">Mu292</strain>
    </source>
</reference>
<dbReference type="PROSITE" id="PS00893">
    <property type="entry name" value="NUDIX_BOX"/>
    <property type="match status" value="1"/>
</dbReference>
<protein>
    <submittedName>
        <fullName evidence="6">ADP-ribose pyrophosphatase</fullName>
    </submittedName>
</protein>
<dbReference type="Gene3D" id="3.90.79.10">
    <property type="entry name" value="Nucleoside Triphosphate Pyrophosphohydrolase"/>
    <property type="match status" value="1"/>
</dbReference>
<evidence type="ECO:0000313" key="6">
    <source>
        <dbReference type="EMBL" id="CUU65219.1"/>
    </source>
</evidence>
<gene>
    <name evidence="7" type="ORF">CVA01_10530</name>
    <name evidence="6" type="ORF">CVAR292_00537</name>
</gene>
<dbReference type="PANTHER" id="PTHR43046:SF2">
    <property type="entry name" value="8-OXO-DGTP DIPHOSPHATASE-RELATED"/>
    <property type="match status" value="1"/>
</dbReference>
<evidence type="ECO:0000256" key="4">
    <source>
        <dbReference type="RuleBase" id="RU003476"/>
    </source>
</evidence>
<evidence type="ECO:0000256" key="2">
    <source>
        <dbReference type="ARBA" id="ARBA00005582"/>
    </source>
</evidence>
<dbReference type="InterPro" id="IPR020476">
    <property type="entry name" value="Nudix_hydrolase"/>
</dbReference>
<dbReference type="Proteomes" id="UP000319986">
    <property type="component" value="Unassembled WGS sequence"/>
</dbReference>
<feature type="domain" description="Nudix hydrolase" evidence="5">
    <location>
        <begin position="4"/>
        <end position="134"/>
    </location>
</feature>
<reference evidence="8" key="2">
    <citation type="submission" date="2015-11" db="EMBL/GenBank/DDBJ databases">
        <authorList>
            <person name="Dugat-Bony E."/>
        </authorList>
    </citation>
    <scope>NUCLEOTIDE SEQUENCE [LARGE SCALE GENOMIC DNA]</scope>
    <source>
        <strain evidence="8">Mu292</strain>
    </source>
</reference>
<dbReference type="InterPro" id="IPR020084">
    <property type="entry name" value="NUDIX_hydrolase_CS"/>
</dbReference>
<evidence type="ECO:0000313" key="9">
    <source>
        <dbReference type="Proteomes" id="UP000319986"/>
    </source>
</evidence>
<evidence type="ECO:0000259" key="5">
    <source>
        <dbReference type="PROSITE" id="PS51462"/>
    </source>
</evidence>
<dbReference type="PROSITE" id="PS51462">
    <property type="entry name" value="NUDIX"/>
    <property type="match status" value="1"/>
</dbReference>
<dbReference type="PRINTS" id="PR00502">
    <property type="entry name" value="NUDIXFAMILY"/>
</dbReference>
<dbReference type="Proteomes" id="UP000182498">
    <property type="component" value="Unassembled WGS sequence"/>
</dbReference>
<reference evidence="7 9" key="3">
    <citation type="submission" date="2019-06" db="EMBL/GenBank/DDBJ databases">
        <title>Whole genome shotgun sequence of Corynebacterium variabile NBRC 15286.</title>
        <authorList>
            <person name="Hosoyama A."/>
            <person name="Uohara A."/>
            <person name="Ohji S."/>
            <person name="Ichikawa N."/>
        </authorList>
    </citation>
    <scope>NUCLEOTIDE SEQUENCE [LARGE SCALE GENOMIC DNA]</scope>
    <source>
        <strain evidence="7 9">NBRC 15286</strain>
    </source>
</reference>
<name>A0A0X2NKD9_9CORY</name>
<dbReference type="GO" id="GO:0016787">
    <property type="term" value="F:hydrolase activity"/>
    <property type="evidence" value="ECO:0007669"/>
    <property type="project" value="UniProtKB-KW"/>
</dbReference>
<evidence type="ECO:0000256" key="3">
    <source>
        <dbReference type="ARBA" id="ARBA00022801"/>
    </source>
</evidence>
<keyword evidence="3 4" id="KW-0378">Hydrolase</keyword>
<dbReference type="AlphaFoldDB" id="A0A0X2NKD9"/>
<dbReference type="SUPFAM" id="SSF55811">
    <property type="entry name" value="Nudix"/>
    <property type="match status" value="1"/>
</dbReference>
<proteinExistence type="inferred from homology"/>
<dbReference type="PANTHER" id="PTHR43046">
    <property type="entry name" value="GDP-MANNOSE MANNOSYL HYDROLASE"/>
    <property type="match status" value="1"/>
</dbReference>
<dbReference type="InterPro" id="IPR000086">
    <property type="entry name" value="NUDIX_hydrolase_dom"/>
</dbReference>
<dbReference type="InterPro" id="IPR015797">
    <property type="entry name" value="NUDIX_hydrolase-like_dom_sf"/>
</dbReference>
<dbReference type="RefSeq" id="WP_041629921.1">
    <property type="nucleotide sequence ID" value="NZ_BJNT01000007.1"/>
</dbReference>
<comment type="similarity">
    <text evidence="2 4">Belongs to the Nudix hydrolase family.</text>
</comment>
<dbReference type="EMBL" id="FAUH01000003">
    <property type="protein sequence ID" value="CUU65219.1"/>
    <property type="molecule type" value="Genomic_DNA"/>
</dbReference>
<dbReference type="GeneID" id="82887195"/>